<evidence type="ECO:0000313" key="1">
    <source>
        <dbReference type="EMBL" id="MCI32631.1"/>
    </source>
</evidence>
<protein>
    <submittedName>
        <fullName evidence="1">Protein XRI1-like</fullName>
    </submittedName>
</protein>
<proteinExistence type="predicted"/>
<accession>A0A392R7T2</accession>
<dbReference type="EMBL" id="LXQA010197382">
    <property type="protein sequence ID" value="MCI32631.1"/>
    <property type="molecule type" value="Genomic_DNA"/>
</dbReference>
<name>A0A392R7T2_9FABA</name>
<dbReference type="Proteomes" id="UP000265520">
    <property type="component" value="Unassembled WGS sequence"/>
</dbReference>
<reference evidence="1 2" key="1">
    <citation type="journal article" date="2018" name="Front. Plant Sci.">
        <title>Red Clover (Trifolium pratense) and Zigzag Clover (T. medium) - A Picture of Genomic Similarities and Differences.</title>
        <authorList>
            <person name="Dluhosova J."/>
            <person name="Istvanek J."/>
            <person name="Nedelnik J."/>
            <person name="Repkova J."/>
        </authorList>
    </citation>
    <scope>NUCLEOTIDE SEQUENCE [LARGE SCALE GENOMIC DNA]</scope>
    <source>
        <strain evidence="2">cv. 10/8</strain>
        <tissue evidence="1">Leaf</tissue>
    </source>
</reference>
<evidence type="ECO:0000313" key="2">
    <source>
        <dbReference type="Proteomes" id="UP000265520"/>
    </source>
</evidence>
<comment type="caution">
    <text evidence="1">The sequence shown here is derived from an EMBL/GenBank/DDBJ whole genome shotgun (WGS) entry which is preliminary data.</text>
</comment>
<dbReference type="AlphaFoldDB" id="A0A392R7T2"/>
<feature type="non-terminal residue" evidence="1">
    <location>
        <position position="1"/>
    </location>
</feature>
<organism evidence="1 2">
    <name type="scientific">Trifolium medium</name>
    <dbReference type="NCBI Taxonomy" id="97028"/>
    <lineage>
        <taxon>Eukaryota</taxon>
        <taxon>Viridiplantae</taxon>
        <taxon>Streptophyta</taxon>
        <taxon>Embryophyta</taxon>
        <taxon>Tracheophyta</taxon>
        <taxon>Spermatophyta</taxon>
        <taxon>Magnoliopsida</taxon>
        <taxon>eudicotyledons</taxon>
        <taxon>Gunneridae</taxon>
        <taxon>Pentapetalae</taxon>
        <taxon>rosids</taxon>
        <taxon>fabids</taxon>
        <taxon>Fabales</taxon>
        <taxon>Fabaceae</taxon>
        <taxon>Papilionoideae</taxon>
        <taxon>50 kb inversion clade</taxon>
        <taxon>NPAAA clade</taxon>
        <taxon>Hologalegina</taxon>
        <taxon>IRL clade</taxon>
        <taxon>Trifolieae</taxon>
        <taxon>Trifolium</taxon>
    </lineage>
</organism>
<sequence>LMSILCPMEYALENASSSNFEDLESAEKWFADCFKDTEMQLCPDNPNSSGADDVHINATGMRHCLLPTIVF</sequence>
<keyword evidence="2" id="KW-1185">Reference proteome</keyword>